<evidence type="ECO:0000256" key="2">
    <source>
        <dbReference type="ARBA" id="ARBA00022723"/>
    </source>
</evidence>
<evidence type="ECO:0000256" key="6">
    <source>
        <dbReference type="PROSITE-ProRule" id="PRU00175"/>
    </source>
</evidence>
<evidence type="ECO:0000259" key="7">
    <source>
        <dbReference type="PROSITE" id="PS50089"/>
    </source>
</evidence>
<proteinExistence type="predicted"/>
<dbReference type="GO" id="GO:0008270">
    <property type="term" value="F:zinc ion binding"/>
    <property type="evidence" value="ECO:0007669"/>
    <property type="project" value="UniProtKB-KW"/>
</dbReference>
<comment type="caution">
    <text evidence="8">The sequence shown here is derived from an EMBL/GenBank/DDBJ whole genome shotgun (WGS) entry which is preliminary data.</text>
</comment>
<evidence type="ECO:0000313" key="8">
    <source>
        <dbReference type="EMBL" id="OEL12665.1"/>
    </source>
</evidence>
<name>A0A1E5UIQ0_9POAL</name>
<keyword evidence="9" id="KW-1185">Reference proteome</keyword>
<sequence length="204" mass="21799">MEVPSLPAAAAVSAEEERRSTATGSCLPRLLSGALSGALTGLFAVAGGLTGAFTGALAGRASDSGVLRGAGLGAFAGAVLSIEGDFIEQLLHARFVQDQYEPSAYMAYRWQVGIADNDDLYDVLEEVLSEGLSQDTLKKLPYHVVTDQKQELIGENLSCAICLQDVVTGERVRKLPKCSHTFHQPCVDRWFIDHGSCPVCRQDV</sequence>
<dbReference type="SUPFAM" id="SSF57850">
    <property type="entry name" value="RING/U-box"/>
    <property type="match status" value="1"/>
</dbReference>
<feature type="domain" description="RING-type" evidence="7">
    <location>
        <begin position="159"/>
        <end position="201"/>
    </location>
</feature>
<dbReference type="SMART" id="SM00184">
    <property type="entry name" value="RING"/>
    <property type="match status" value="1"/>
</dbReference>
<reference evidence="8 9" key="1">
    <citation type="submission" date="2016-09" db="EMBL/GenBank/DDBJ databases">
        <title>The draft genome of Dichanthelium oligosanthes: A C3 panicoid grass species.</title>
        <authorList>
            <person name="Studer A.J."/>
            <person name="Schnable J.C."/>
            <person name="Brutnell T.P."/>
        </authorList>
    </citation>
    <scope>NUCLEOTIDE SEQUENCE [LARGE SCALE GENOMIC DNA]</scope>
    <source>
        <strain evidence="9">cv. Kellogg 1175</strain>
        <tissue evidence="8">Leaf</tissue>
    </source>
</reference>
<organism evidence="8 9">
    <name type="scientific">Dichanthelium oligosanthes</name>
    <dbReference type="NCBI Taxonomy" id="888268"/>
    <lineage>
        <taxon>Eukaryota</taxon>
        <taxon>Viridiplantae</taxon>
        <taxon>Streptophyta</taxon>
        <taxon>Embryophyta</taxon>
        <taxon>Tracheophyta</taxon>
        <taxon>Spermatophyta</taxon>
        <taxon>Magnoliopsida</taxon>
        <taxon>Liliopsida</taxon>
        <taxon>Poales</taxon>
        <taxon>Poaceae</taxon>
        <taxon>PACMAD clade</taxon>
        <taxon>Panicoideae</taxon>
        <taxon>Panicodae</taxon>
        <taxon>Paniceae</taxon>
        <taxon>Dichantheliinae</taxon>
        <taxon>Dichanthelium</taxon>
    </lineage>
</organism>
<keyword evidence="5" id="KW-0472">Membrane</keyword>
<comment type="subcellular location">
    <subcellularLocation>
        <location evidence="1">Membrane</location>
    </subcellularLocation>
</comment>
<dbReference type="GO" id="GO:0016020">
    <property type="term" value="C:membrane"/>
    <property type="evidence" value="ECO:0007669"/>
    <property type="project" value="UniProtKB-SubCell"/>
</dbReference>
<dbReference type="Proteomes" id="UP000095767">
    <property type="component" value="Unassembled WGS sequence"/>
</dbReference>
<dbReference type="InterPro" id="IPR013083">
    <property type="entry name" value="Znf_RING/FYVE/PHD"/>
</dbReference>
<dbReference type="OrthoDB" id="9984778at2759"/>
<dbReference type="PANTHER" id="PTHR46151:SF6">
    <property type="entry name" value="OS06G0231600 PROTEIN"/>
    <property type="match status" value="1"/>
</dbReference>
<keyword evidence="2" id="KW-0479">Metal-binding</keyword>
<dbReference type="Gene3D" id="3.30.40.10">
    <property type="entry name" value="Zinc/RING finger domain, C3HC4 (zinc finger)"/>
    <property type="match status" value="1"/>
</dbReference>
<dbReference type="PANTHER" id="PTHR46151">
    <property type="entry name" value="NEP1-INTERACTING PROTEIN-LIKE 2"/>
    <property type="match status" value="1"/>
</dbReference>
<evidence type="ECO:0000313" key="9">
    <source>
        <dbReference type="Proteomes" id="UP000095767"/>
    </source>
</evidence>
<protein>
    <submittedName>
        <fullName evidence="8">NEP1-interacting protein-like 2</fullName>
    </submittedName>
</protein>
<evidence type="ECO:0000256" key="4">
    <source>
        <dbReference type="ARBA" id="ARBA00022833"/>
    </source>
</evidence>
<dbReference type="InterPro" id="IPR001841">
    <property type="entry name" value="Znf_RING"/>
</dbReference>
<evidence type="ECO:0000256" key="3">
    <source>
        <dbReference type="ARBA" id="ARBA00022771"/>
    </source>
</evidence>
<accession>A0A1E5UIQ0</accession>
<dbReference type="EMBL" id="LWDX02076277">
    <property type="protein sequence ID" value="OEL12665.1"/>
    <property type="molecule type" value="Genomic_DNA"/>
</dbReference>
<dbReference type="Pfam" id="PF13639">
    <property type="entry name" value="zf-RING_2"/>
    <property type="match status" value="1"/>
</dbReference>
<evidence type="ECO:0000256" key="5">
    <source>
        <dbReference type="ARBA" id="ARBA00023136"/>
    </source>
</evidence>
<gene>
    <name evidence="8" type="ORF">BAE44_0026312</name>
</gene>
<dbReference type="PROSITE" id="PS50089">
    <property type="entry name" value="ZF_RING_2"/>
    <property type="match status" value="1"/>
</dbReference>
<dbReference type="AlphaFoldDB" id="A0A1E5UIQ0"/>
<keyword evidence="3 6" id="KW-0863">Zinc-finger</keyword>
<evidence type="ECO:0000256" key="1">
    <source>
        <dbReference type="ARBA" id="ARBA00004370"/>
    </source>
</evidence>
<keyword evidence="4" id="KW-0862">Zinc</keyword>